<sequence>MMMKNIWNPTHNEIRRWAHEGTSLPHPHWAITLIDFNNLPVLIELAGDDTCKHQSFFQKCLYAFTGSVMEKRNLHEVQRLETTLENMENFEQPDSIREWIGFSQGMLLGEQEELPVWELAYGTNQTSIYAANEA</sequence>
<reference evidence="1 2" key="1">
    <citation type="submission" date="2024-09" db="EMBL/GenBank/DDBJ databases">
        <authorList>
            <person name="Sun Q."/>
            <person name="Mori K."/>
        </authorList>
    </citation>
    <scope>NUCLEOTIDE SEQUENCE [LARGE SCALE GENOMIC DNA]</scope>
    <source>
        <strain evidence="1 2">TISTR 2452</strain>
    </source>
</reference>
<keyword evidence="2" id="KW-1185">Reference proteome</keyword>
<proteinExistence type="predicted"/>
<dbReference type="Proteomes" id="UP001589747">
    <property type="component" value="Unassembled WGS sequence"/>
</dbReference>
<evidence type="ECO:0000313" key="2">
    <source>
        <dbReference type="Proteomes" id="UP001589747"/>
    </source>
</evidence>
<protein>
    <submittedName>
        <fullName evidence="1">Uncharacterized protein</fullName>
    </submittedName>
</protein>
<name>A0ABV5KUW8_9BACL</name>
<gene>
    <name evidence="1" type="ORF">ACFFSY_24025</name>
</gene>
<evidence type="ECO:0000313" key="1">
    <source>
        <dbReference type="EMBL" id="MFB9329015.1"/>
    </source>
</evidence>
<accession>A0ABV5KUW8</accession>
<dbReference type="RefSeq" id="WP_377498885.1">
    <property type="nucleotide sequence ID" value="NZ_JBHMDO010000039.1"/>
</dbReference>
<dbReference type="EMBL" id="JBHMDO010000039">
    <property type="protein sequence ID" value="MFB9329015.1"/>
    <property type="molecule type" value="Genomic_DNA"/>
</dbReference>
<comment type="caution">
    <text evidence="1">The sequence shown here is derived from an EMBL/GenBank/DDBJ whole genome shotgun (WGS) entry which is preliminary data.</text>
</comment>
<organism evidence="1 2">
    <name type="scientific">Paenibacillus aurantiacus</name>
    <dbReference type="NCBI Taxonomy" id="1936118"/>
    <lineage>
        <taxon>Bacteria</taxon>
        <taxon>Bacillati</taxon>
        <taxon>Bacillota</taxon>
        <taxon>Bacilli</taxon>
        <taxon>Bacillales</taxon>
        <taxon>Paenibacillaceae</taxon>
        <taxon>Paenibacillus</taxon>
    </lineage>
</organism>